<dbReference type="Proteomes" id="UP001141552">
    <property type="component" value="Unassembled WGS sequence"/>
</dbReference>
<dbReference type="GO" id="GO:0016705">
    <property type="term" value="F:oxidoreductase activity, acting on paired donors, with incorporation or reduction of molecular oxygen"/>
    <property type="evidence" value="ECO:0007669"/>
    <property type="project" value="InterPro"/>
</dbReference>
<dbReference type="InterPro" id="IPR001128">
    <property type="entry name" value="Cyt_P450"/>
</dbReference>
<dbReference type="InterPro" id="IPR002401">
    <property type="entry name" value="Cyt_P450_E_grp-I"/>
</dbReference>
<gene>
    <name evidence="7" type="ORF">Tsubulata_036350</name>
</gene>
<dbReference type="GO" id="GO:0004497">
    <property type="term" value="F:monooxygenase activity"/>
    <property type="evidence" value="ECO:0007669"/>
    <property type="project" value="UniProtKB-KW"/>
</dbReference>
<dbReference type="Gene3D" id="1.10.630.10">
    <property type="entry name" value="Cytochrome P450"/>
    <property type="match status" value="1"/>
</dbReference>
<dbReference type="GO" id="GO:0005506">
    <property type="term" value="F:iron ion binding"/>
    <property type="evidence" value="ECO:0007669"/>
    <property type="project" value="InterPro"/>
</dbReference>
<keyword evidence="4" id="KW-0408">Iron</keyword>
<dbReference type="AlphaFoldDB" id="A0A9Q0JQA3"/>
<dbReference type="GO" id="GO:0020037">
    <property type="term" value="F:heme binding"/>
    <property type="evidence" value="ECO:0007669"/>
    <property type="project" value="InterPro"/>
</dbReference>
<reference evidence="7" key="1">
    <citation type="submission" date="2022-02" db="EMBL/GenBank/DDBJ databases">
        <authorList>
            <person name="Henning P.M."/>
            <person name="McCubbin A.G."/>
            <person name="Shore J.S."/>
        </authorList>
    </citation>
    <scope>NUCLEOTIDE SEQUENCE</scope>
    <source>
        <strain evidence="7">F60SS</strain>
        <tissue evidence="7">Leaves</tissue>
    </source>
</reference>
<evidence type="ECO:0000313" key="8">
    <source>
        <dbReference type="Proteomes" id="UP001141552"/>
    </source>
</evidence>
<sequence length="403" mass="46664">MAILFLYLLLFLVLHTITKHFLNKIQNHPPTPFPSLPIIGHLYLLKGPFHRAFTKISERYGPIVLLQFGSLRVLLVSSPKIAEECLGKNDIVFANRPHLFYAKYISDNYTSVVWASYGDHWRNLRKIASLEILSTHRVQMLSNIRQEEIKSLTLYLFQNQNKKLNMKTTFFELTLNVMMRMIAGKRYYGDSVTNVEEAERFREIYGELRRVSKEFFIRDLFPWIGSKETEKKLIQYQRKRDEWIQSLIEEQRQNRNGDLPGERKRNLIQVLLSLQETDPEYYQDKLIRNLVLLLTLKINLGSKPRRQGSCSLAGRDLFLRFSVQKTYSLADKGVVLRSSVQRTCSPSGKGLVLRPNVQRTSSPAGKGLVLRSSLQRTCSPVGNGLVLRSNMQRTCSPLETVLR</sequence>
<dbReference type="InterPro" id="IPR036396">
    <property type="entry name" value="Cyt_P450_sf"/>
</dbReference>
<evidence type="ECO:0000256" key="1">
    <source>
        <dbReference type="ARBA" id="ARBA00022617"/>
    </source>
</evidence>
<dbReference type="PANTHER" id="PTHR47947:SF60">
    <property type="entry name" value="CYTOCHROME P450"/>
    <property type="match status" value="1"/>
</dbReference>
<dbReference type="OrthoDB" id="837792at2759"/>
<dbReference type="SUPFAM" id="SSF48264">
    <property type="entry name" value="Cytochrome P450"/>
    <property type="match status" value="1"/>
</dbReference>
<name>A0A9Q0JQA3_9ROSI</name>
<keyword evidence="6" id="KW-0732">Signal</keyword>
<proteinExistence type="predicted"/>
<accession>A0A9Q0JQA3</accession>
<keyword evidence="3" id="KW-0560">Oxidoreductase</keyword>
<evidence type="ECO:0008006" key="9">
    <source>
        <dbReference type="Google" id="ProtNLM"/>
    </source>
</evidence>
<organism evidence="7 8">
    <name type="scientific">Turnera subulata</name>
    <dbReference type="NCBI Taxonomy" id="218843"/>
    <lineage>
        <taxon>Eukaryota</taxon>
        <taxon>Viridiplantae</taxon>
        <taxon>Streptophyta</taxon>
        <taxon>Embryophyta</taxon>
        <taxon>Tracheophyta</taxon>
        <taxon>Spermatophyta</taxon>
        <taxon>Magnoliopsida</taxon>
        <taxon>eudicotyledons</taxon>
        <taxon>Gunneridae</taxon>
        <taxon>Pentapetalae</taxon>
        <taxon>rosids</taxon>
        <taxon>fabids</taxon>
        <taxon>Malpighiales</taxon>
        <taxon>Passifloraceae</taxon>
        <taxon>Turnera</taxon>
    </lineage>
</organism>
<evidence type="ECO:0000256" key="3">
    <source>
        <dbReference type="ARBA" id="ARBA00023002"/>
    </source>
</evidence>
<keyword evidence="5" id="KW-0503">Monooxygenase</keyword>
<evidence type="ECO:0000256" key="4">
    <source>
        <dbReference type="ARBA" id="ARBA00023004"/>
    </source>
</evidence>
<dbReference type="PRINTS" id="PR00463">
    <property type="entry name" value="EP450I"/>
</dbReference>
<feature type="signal peptide" evidence="6">
    <location>
        <begin position="1"/>
        <end position="18"/>
    </location>
</feature>
<evidence type="ECO:0000256" key="6">
    <source>
        <dbReference type="SAM" id="SignalP"/>
    </source>
</evidence>
<comment type="caution">
    <text evidence="7">The sequence shown here is derived from an EMBL/GenBank/DDBJ whole genome shotgun (WGS) entry which is preliminary data.</text>
</comment>
<evidence type="ECO:0000256" key="5">
    <source>
        <dbReference type="ARBA" id="ARBA00023033"/>
    </source>
</evidence>
<keyword evidence="2" id="KW-0479">Metal-binding</keyword>
<evidence type="ECO:0000313" key="7">
    <source>
        <dbReference type="EMBL" id="KAJ4848865.1"/>
    </source>
</evidence>
<reference evidence="7" key="2">
    <citation type="journal article" date="2023" name="Plants (Basel)">
        <title>Annotation of the Turnera subulata (Passifloraceae) Draft Genome Reveals the S-Locus Evolved after the Divergence of Turneroideae from Passifloroideae in a Stepwise Manner.</title>
        <authorList>
            <person name="Henning P.M."/>
            <person name="Roalson E.H."/>
            <person name="Mir W."/>
            <person name="McCubbin A.G."/>
            <person name="Shore J.S."/>
        </authorList>
    </citation>
    <scope>NUCLEOTIDE SEQUENCE</scope>
    <source>
        <strain evidence="7">F60SS</strain>
    </source>
</reference>
<protein>
    <recommendedName>
        <fullName evidence="9">Cytochrome P450</fullName>
    </recommendedName>
</protein>
<feature type="chain" id="PRO_5040369356" description="Cytochrome P450" evidence="6">
    <location>
        <begin position="19"/>
        <end position="403"/>
    </location>
</feature>
<dbReference type="PANTHER" id="PTHR47947">
    <property type="entry name" value="CYTOCHROME P450 82C3-RELATED"/>
    <property type="match status" value="1"/>
</dbReference>
<dbReference type="Pfam" id="PF00067">
    <property type="entry name" value="p450"/>
    <property type="match status" value="1"/>
</dbReference>
<dbReference type="InterPro" id="IPR050651">
    <property type="entry name" value="Plant_Cytochrome_P450_Monoox"/>
</dbReference>
<keyword evidence="8" id="KW-1185">Reference proteome</keyword>
<dbReference type="EMBL" id="JAKUCV010000775">
    <property type="protein sequence ID" value="KAJ4848865.1"/>
    <property type="molecule type" value="Genomic_DNA"/>
</dbReference>
<keyword evidence="1" id="KW-0349">Heme</keyword>
<evidence type="ECO:0000256" key="2">
    <source>
        <dbReference type="ARBA" id="ARBA00022723"/>
    </source>
</evidence>